<feature type="chain" id="PRO_5030862367" evidence="1">
    <location>
        <begin position="21"/>
        <end position="105"/>
    </location>
</feature>
<evidence type="ECO:0000256" key="1">
    <source>
        <dbReference type="SAM" id="SignalP"/>
    </source>
</evidence>
<evidence type="ECO:0000313" key="3">
    <source>
        <dbReference type="Proteomes" id="UP000576082"/>
    </source>
</evidence>
<proteinExistence type="predicted"/>
<dbReference type="Proteomes" id="UP000576082">
    <property type="component" value="Unassembled WGS sequence"/>
</dbReference>
<accession>A0A7X9RTB4</accession>
<protein>
    <submittedName>
        <fullName evidence="2">Uncharacterized protein</fullName>
    </submittedName>
</protein>
<feature type="signal peptide" evidence="1">
    <location>
        <begin position="1"/>
        <end position="20"/>
    </location>
</feature>
<gene>
    <name evidence="2" type="ORF">HHU12_09485</name>
</gene>
<evidence type="ECO:0000313" key="2">
    <source>
        <dbReference type="EMBL" id="NME68191.1"/>
    </source>
</evidence>
<comment type="caution">
    <text evidence="2">The sequence shown here is derived from an EMBL/GenBank/DDBJ whole genome shotgun (WGS) entry which is preliminary data.</text>
</comment>
<dbReference type="AlphaFoldDB" id="A0A7X9RTB4"/>
<keyword evidence="3" id="KW-1185">Reference proteome</keyword>
<reference evidence="2 3" key="1">
    <citation type="submission" date="2020-04" db="EMBL/GenBank/DDBJ databases">
        <title>Flammeovirga sp. SR4, a novel species isolated from seawater.</title>
        <authorList>
            <person name="Wang X."/>
        </authorList>
    </citation>
    <scope>NUCLEOTIDE SEQUENCE [LARGE SCALE GENOMIC DNA]</scope>
    <source>
        <strain evidence="2 3">ATCC 23126</strain>
    </source>
</reference>
<keyword evidence="1" id="KW-0732">Signal</keyword>
<name>A0A7X9RTB4_9BACT</name>
<dbReference type="RefSeq" id="WP_169656502.1">
    <property type="nucleotide sequence ID" value="NZ_JABANE010000020.1"/>
</dbReference>
<sequence length="105" mass="11866">MRNFIITMLTVCLLSFTNNAISETSPSAPSTKSATKEINSNKRIIANSYTINVGRGATYFGISKQLSQVAHVEWSWELVDTVKGYHQLKYRDEVLKPNHRFTVSL</sequence>
<organism evidence="2 3">
    <name type="scientific">Flammeovirga aprica JL-4</name>
    <dbReference type="NCBI Taxonomy" id="694437"/>
    <lineage>
        <taxon>Bacteria</taxon>
        <taxon>Pseudomonadati</taxon>
        <taxon>Bacteroidota</taxon>
        <taxon>Cytophagia</taxon>
        <taxon>Cytophagales</taxon>
        <taxon>Flammeovirgaceae</taxon>
        <taxon>Flammeovirga</taxon>
    </lineage>
</organism>
<dbReference type="EMBL" id="JABANE010000020">
    <property type="protein sequence ID" value="NME68191.1"/>
    <property type="molecule type" value="Genomic_DNA"/>
</dbReference>